<keyword evidence="2" id="KW-1185">Reference proteome</keyword>
<dbReference type="PANTHER" id="PTHR38451:SF1">
    <property type="entry name" value="TRNA (ADENINE(22)-N(1))-METHYLTRANSFERASE"/>
    <property type="match status" value="1"/>
</dbReference>
<dbReference type="Proteomes" id="UP000663499">
    <property type="component" value="Chromosome"/>
</dbReference>
<dbReference type="EMBL" id="CP071444">
    <property type="protein sequence ID" value="QSX08880.1"/>
    <property type="molecule type" value="Genomic_DNA"/>
</dbReference>
<name>A0A974XHK7_9FIRM</name>
<proteinExistence type="predicted"/>
<organism evidence="1 2">
    <name type="scientific">Alkalibacter rhizosphaerae</name>
    <dbReference type="NCBI Taxonomy" id="2815577"/>
    <lineage>
        <taxon>Bacteria</taxon>
        <taxon>Bacillati</taxon>
        <taxon>Bacillota</taxon>
        <taxon>Clostridia</taxon>
        <taxon>Eubacteriales</taxon>
        <taxon>Eubacteriaceae</taxon>
        <taxon>Alkalibacter</taxon>
    </lineage>
</organism>
<dbReference type="GO" id="GO:0160105">
    <property type="term" value="F:tRNA (adenine(22)-N1)-methyltransferase activity"/>
    <property type="evidence" value="ECO:0007669"/>
    <property type="project" value="InterPro"/>
</dbReference>
<dbReference type="GO" id="GO:0032259">
    <property type="term" value="P:methylation"/>
    <property type="evidence" value="ECO:0007669"/>
    <property type="project" value="UniProtKB-KW"/>
</dbReference>
<sequence>MKLTDRLQQVANYVKPGSVVADIGTDHGYLAVYLIKNNISPYVYASDVNQGPLNSAREQVRQQGLVHRIGLALSHGADRLKDHAIDQVVIAGMGGGLIAEIIENDLPFFQRVDSMILQPMTGQHDLRRYLLEKGFVIVDEDLAKEKHRLYQILLVTHGKDQKLEKWSNEELRLGKRILEKGHPLLPALLKKEEDKWNTILHQCEKKNTMEAKMRWEEAKSMLTALEEVKRRDHLRRYFTNN</sequence>
<evidence type="ECO:0000313" key="2">
    <source>
        <dbReference type="Proteomes" id="UP000663499"/>
    </source>
</evidence>
<dbReference type="SUPFAM" id="SSF53335">
    <property type="entry name" value="S-adenosyl-L-methionine-dependent methyltransferases"/>
    <property type="match status" value="1"/>
</dbReference>
<dbReference type="RefSeq" id="WP_207300221.1">
    <property type="nucleotide sequence ID" value="NZ_CP071444.1"/>
</dbReference>
<reference evidence="1" key="1">
    <citation type="submission" date="2021-03" db="EMBL/GenBank/DDBJ databases">
        <title>Alkalibacter marinus sp. nov., isolated from tidal flat sediment.</title>
        <authorList>
            <person name="Namirimu T."/>
            <person name="Yang J.-A."/>
            <person name="Yang S.-H."/>
            <person name="Kim Y.-J."/>
            <person name="Kwon K.K."/>
        </authorList>
    </citation>
    <scope>NUCLEOTIDE SEQUENCE</scope>
    <source>
        <strain evidence="1">ES005</strain>
    </source>
</reference>
<dbReference type="AlphaFoldDB" id="A0A974XHK7"/>
<protein>
    <submittedName>
        <fullName evidence="1">SAM-dependent methyltransferase</fullName>
    </submittedName>
</protein>
<dbReference type="InterPro" id="IPR006901">
    <property type="entry name" value="TrmK"/>
</dbReference>
<evidence type="ECO:0000313" key="1">
    <source>
        <dbReference type="EMBL" id="QSX08880.1"/>
    </source>
</evidence>
<dbReference type="InterPro" id="IPR029063">
    <property type="entry name" value="SAM-dependent_MTases_sf"/>
</dbReference>
<dbReference type="PANTHER" id="PTHR38451">
    <property type="entry name" value="TRNA (ADENINE(22)-N(1))-METHYLTRANSFERASE"/>
    <property type="match status" value="1"/>
</dbReference>
<dbReference type="Gene3D" id="3.40.50.150">
    <property type="entry name" value="Vaccinia Virus protein VP39"/>
    <property type="match status" value="1"/>
</dbReference>
<gene>
    <name evidence="1" type="ORF">J0B03_01995</name>
</gene>
<dbReference type="KEGG" id="alka:J0B03_01995"/>
<accession>A0A974XHK7</accession>
<keyword evidence="1" id="KW-0808">Transferase</keyword>
<dbReference type="PIRSF" id="PIRSF018637">
    <property type="entry name" value="TrmK"/>
    <property type="match status" value="1"/>
</dbReference>
<keyword evidence="1" id="KW-0489">Methyltransferase</keyword>
<dbReference type="Pfam" id="PF12847">
    <property type="entry name" value="Methyltransf_18"/>
    <property type="match status" value="1"/>
</dbReference>